<accession>A0A7K1J5B2</accession>
<dbReference type="Proteomes" id="UP000487882">
    <property type="component" value="Unassembled WGS sequence"/>
</dbReference>
<reference evidence="1 2" key="1">
    <citation type="submission" date="2019-09" db="EMBL/GenBank/DDBJ databases">
        <title>Bifidobacterium canis sp. nov., isolated from the digestive tract of German Shepherd dog puppy.</title>
        <authorList>
            <person name="Bunesova V."/>
        </authorList>
    </citation>
    <scope>NUCLEOTIDE SEQUENCE [LARGE SCALE GENOMIC DNA]</scope>
    <source>
        <strain evidence="1 2">GSD1FS</strain>
    </source>
</reference>
<comment type="caution">
    <text evidence="1">The sequence shown here is derived from an EMBL/GenBank/DDBJ whole genome shotgun (WGS) entry which is preliminary data.</text>
</comment>
<dbReference type="EMBL" id="WNLP01000004">
    <property type="protein sequence ID" value="MUH59660.1"/>
    <property type="molecule type" value="Genomic_DNA"/>
</dbReference>
<organism evidence="1 2">
    <name type="scientific">Bifidobacterium canis</name>
    <dbReference type="NCBI Taxonomy" id="2610880"/>
    <lineage>
        <taxon>Bacteria</taxon>
        <taxon>Bacillati</taxon>
        <taxon>Actinomycetota</taxon>
        <taxon>Actinomycetes</taxon>
        <taxon>Bifidobacteriales</taxon>
        <taxon>Bifidobacteriaceae</taxon>
        <taxon>Bifidobacterium</taxon>
    </lineage>
</organism>
<evidence type="ECO:0000313" key="1">
    <source>
        <dbReference type="EMBL" id="MUH59660.1"/>
    </source>
</evidence>
<protein>
    <submittedName>
        <fullName evidence="1">Uncharacterized protein</fullName>
    </submittedName>
</protein>
<name>A0A7K1J5B2_9BIFI</name>
<proteinExistence type="predicted"/>
<sequence>MSEKRAAEAVGQVREQHVELIELFYDLIYVYAISRMTLLIEEPEHGVIAPPRSTAT</sequence>
<dbReference type="AlphaFoldDB" id="A0A7K1J5B2"/>
<gene>
    <name evidence="1" type="ORF">GSD1FS_0995</name>
</gene>
<keyword evidence="2" id="KW-1185">Reference proteome</keyword>
<evidence type="ECO:0000313" key="2">
    <source>
        <dbReference type="Proteomes" id="UP000487882"/>
    </source>
</evidence>
<dbReference type="RefSeq" id="WP_155588623.1">
    <property type="nucleotide sequence ID" value="NZ_WNLP01000004.1"/>
</dbReference>